<dbReference type="AlphaFoldDB" id="A0A1M2VAK8"/>
<reference evidence="2 3" key="1">
    <citation type="submission" date="2016-10" db="EMBL/GenBank/DDBJ databases">
        <title>Genome sequence of the basidiomycete white-rot fungus Trametes pubescens.</title>
        <authorList>
            <person name="Makela M.R."/>
            <person name="Granchi Z."/>
            <person name="Peng M."/>
            <person name="De Vries R.P."/>
            <person name="Grigoriev I."/>
            <person name="Riley R."/>
            <person name="Hilden K."/>
        </authorList>
    </citation>
    <scope>NUCLEOTIDE SEQUENCE [LARGE SCALE GENOMIC DNA]</scope>
    <source>
        <strain evidence="2 3">FBCC735</strain>
    </source>
</reference>
<protein>
    <submittedName>
        <fullName evidence="2">Uncharacterized protein</fullName>
    </submittedName>
</protein>
<organism evidence="2 3">
    <name type="scientific">Trametes pubescens</name>
    <name type="common">White-rot fungus</name>
    <dbReference type="NCBI Taxonomy" id="154538"/>
    <lineage>
        <taxon>Eukaryota</taxon>
        <taxon>Fungi</taxon>
        <taxon>Dikarya</taxon>
        <taxon>Basidiomycota</taxon>
        <taxon>Agaricomycotina</taxon>
        <taxon>Agaricomycetes</taxon>
        <taxon>Polyporales</taxon>
        <taxon>Polyporaceae</taxon>
        <taxon>Trametes</taxon>
    </lineage>
</organism>
<accession>A0A1M2VAK8</accession>
<keyword evidence="3" id="KW-1185">Reference proteome</keyword>
<dbReference type="EMBL" id="MNAD01001534">
    <property type="protein sequence ID" value="OJT04596.1"/>
    <property type="molecule type" value="Genomic_DNA"/>
</dbReference>
<name>A0A1M2VAK8_TRAPU</name>
<dbReference type="Proteomes" id="UP000184267">
    <property type="component" value="Unassembled WGS sequence"/>
</dbReference>
<gene>
    <name evidence="2" type="ORF">TRAPUB_4695</name>
</gene>
<proteinExistence type="predicted"/>
<evidence type="ECO:0000313" key="3">
    <source>
        <dbReference type="Proteomes" id="UP000184267"/>
    </source>
</evidence>
<feature type="compositionally biased region" description="Polar residues" evidence="1">
    <location>
        <begin position="1"/>
        <end position="19"/>
    </location>
</feature>
<feature type="region of interest" description="Disordered" evidence="1">
    <location>
        <begin position="1"/>
        <end position="47"/>
    </location>
</feature>
<evidence type="ECO:0000313" key="2">
    <source>
        <dbReference type="EMBL" id="OJT04596.1"/>
    </source>
</evidence>
<comment type="caution">
    <text evidence="2">The sequence shown here is derived from an EMBL/GenBank/DDBJ whole genome shotgun (WGS) entry which is preliminary data.</text>
</comment>
<evidence type="ECO:0000256" key="1">
    <source>
        <dbReference type="SAM" id="MobiDB-lite"/>
    </source>
</evidence>
<sequence length="88" mass="9028">MPRLQTLTTRLSGSGNGIDTSAAPPPASFVGNATNSAATPGRRSVGPPTLPLCWRTAGLFHAACIVGTSYRVRSQPVSTRTALTASAF</sequence>